<dbReference type="GO" id="GO:0005737">
    <property type="term" value="C:cytoplasm"/>
    <property type="evidence" value="ECO:0007669"/>
    <property type="project" value="TreeGrafter"/>
</dbReference>
<dbReference type="PANTHER" id="PTHR11071">
    <property type="entry name" value="PEPTIDYL-PROLYL CIS-TRANS ISOMERASE"/>
    <property type="match status" value="1"/>
</dbReference>
<dbReference type="PRINTS" id="PR00153">
    <property type="entry name" value="CSAPPISMRASE"/>
</dbReference>
<feature type="domain" description="PPIase cyclophilin-type" evidence="2">
    <location>
        <begin position="175"/>
        <end position="322"/>
    </location>
</feature>
<dbReference type="InterPro" id="IPR029000">
    <property type="entry name" value="Cyclophilin-like_dom_sf"/>
</dbReference>
<feature type="region of interest" description="Disordered" evidence="1">
    <location>
        <begin position="621"/>
        <end position="674"/>
    </location>
</feature>
<feature type="compositionally biased region" description="Basic and acidic residues" evidence="1">
    <location>
        <begin position="410"/>
        <end position="428"/>
    </location>
</feature>
<evidence type="ECO:0000256" key="1">
    <source>
        <dbReference type="SAM" id="MobiDB-lite"/>
    </source>
</evidence>
<dbReference type="PROSITE" id="PS50072">
    <property type="entry name" value="CSA_PPIASE_2"/>
    <property type="match status" value="1"/>
</dbReference>
<proteinExistence type="predicted"/>
<feature type="compositionally biased region" description="Acidic residues" evidence="1">
    <location>
        <begin position="649"/>
        <end position="663"/>
    </location>
</feature>
<dbReference type="Pfam" id="PF00160">
    <property type="entry name" value="Pro_isomerase"/>
    <property type="match status" value="1"/>
</dbReference>
<feature type="compositionally biased region" description="Basic and acidic residues" evidence="1">
    <location>
        <begin position="636"/>
        <end position="648"/>
    </location>
</feature>
<dbReference type="OrthoDB" id="408413at2759"/>
<keyword evidence="4" id="KW-1185">Reference proteome</keyword>
<evidence type="ECO:0000259" key="2">
    <source>
        <dbReference type="PROSITE" id="PS50072"/>
    </source>
</evidence>
<dbReference type="Proteomes" id="UP001154114">
    <property type="component" value="Chromosome 14"/>
</dbReference>
<name>A0A9P0FUK9_CHRIL</name>
<dbReference type="SUPFAM" id="SSF50891">
    <property type="entry name" value="Cyclophilin-like"/>
    <property type="match status" value="1"/>
</dbReference>
<dbReference type="CDD" id="cd00317">
    <property type="entry name" value="cyclophilin"/>
    <property type="match status" value="1"/>
</dbReference>
<sequence>MSFFNPEIPIKEKPASHHPWERHIKDTYINTYKYGHNSAANPVYPPKKEKTQSSDRIKFTIIGNIRSREFIYSMKLVQGLHKYRSKSFDAPIIRGVTGTEWPKTWNDLKIKYGGLAFCLRTQCAVLINDRFLGGEEELKTLVESKYVYHLCPDYATEGLKLFANYLRSSGRPFVYLQISINAEVIGTMIFMLYSDLVPETCENFLRLCKTTKGGYSGTPIHRIIKDSWIQCGGFGLKETPLPCENFMVPHDRRGIIGMANAGRHVDCSTQFYVLLQPSSWMKNRFVAFGQLIDGEETLQKIEQVPCWYETPTKEITIFKAGVFTMECQDIMINRGANNYIHGHIDNLNTIGELFYEALMENVFLEAEFRRLQRIEDEMREGAEALSEEESKNLRTTQRFMVKKEEIDLKQQEKLPEKARRGPSGDRRSPVPVNNEFDVEVYQYEPEEYSYTHATKPPSESTVLPPEKPYYIPLTDVLYPGEVDSNFDIKRLLQGDYCLEADLEKHHLSNTKARHNSIPSEIFEFLFEKTPSIKSADEDSLDSTDEREIQTYLKINSDSVSFAGDVVRAMAQKDRRKPFAKTENKTFLSDEQLRRLRLAAEEYKAHQAKKVSLSLPTTNIETPKEIKRRQTGFVRPQDLDEIKQYKQEDGQPESDDDDDDDEDDYYKPLPPLNRP</sequence>
<evidence type="ECO:0000313" key="4">
    <source>
        <dbReference type="Proteomes" id="UP001154114"/>
    </source>
</evidence>
<dbReference type="EMBL" id="LR824017">
    <property type="protein sequence ID" value="CAH0585677.1"/>
    <property type="molecule type" value="Genomic_DNA"/>
</dbReference>
<dbReference type="Gene3D" id="2.40.100.10">
    <property type="entry name" value="Cyclophilin-like"/>
    <property type="match status" value="1"/>
</dbReference>
<dbReference type="AlphaFoldDB" id="A0A9P0FUK9"/>
<dbReference type="InterPro" id="IPR002130">
    <property type="entry name" value="Cyclophilin-type_PPIase_dom"/>
</dbReference>
<protein>
    <recommendedName>
        <fullName evidence="2">PPIase cyclophilin-type domain-containing protein</fullName>
    </recommendedName>
</protein>
<feature type="region of interest" description="Disordered" evidence="1">
    <location>
        <begin position="410"/>
        <end position="431"/>
    </location>
</feature>
<accession>A0A9P0FUK9</accession>
<evidence type="ECO:0000313" key="3">
    <source>
        <dbReference type="EMBL" id="CAH0585677.1"/>
    </source>
</evidence>
<dbReference type="PANTHER" id="PTHR11071:SF561">
    <property type="entry name" value="PEPTIDYL-PROLYL CIS-TRANS ISOMERASE D-RELATED"/>
    <property type="match status" value="1"/>
</dbReference>
<dbReference type="GO" id="GO:0003755">
    <property type="term" value="F:peptidyl-prolyl cis-trans isomerase activity"/>
    <property type="evidence" value="ECO:0007669"/>
    <property type="project" value="InterPro"/>
</dbReference>
<organism evidence="3 4">
    <name type="scientific">Chrysodeixis includens</name>
    <name type="common">Soybean looper</name>
    <name type="synonym">Pseudoplusia includens</name>
    <dbReference type="NCBI Taxonomy" id="689277"/>
    <lineage>
        <taxon>Eukaryota</taxon>
        <taxon>Metazoa</taxon>
        <taxon>Ecdysozoa</taxon>
        <taxon>Arthropoda</taxon>
        <taxon>Hexapoda</taxon>
        <taxon>Insecta</taxon>
        <taxon>Pterygota</taxon>
        <taxon>Neoptera</taxon>
        <taxon>Endopterygota</taxon>
        <taxon>Lepidoptera</taxon>
        <taxon>Glossata</taxon>
        <taxon>Ditrysia</taxon>
        <taxon>Noctuoidea</taxon>
        <taxon>Noctuidae</taxon>
        <taxon>Plusiinae</taxon>
        <taxon>Chrysodeixis</taxon>
    </lineage>
</organism>
<gene>
    <name evidence="3" type="ORF">CINC_LOCUS2984</name>
</gene>
<reference evidence="3" key="1">
    <citation type="submission" date="2021-12" db="EMBL/GenBank/DDBJ databases">
        <authorList>
            <person name="King R."/>
        </authorList>
    </citation>
    <scope>NUCLEOTIDE SEQUENCE</scope>
</reference>